<organism evidence="2 3">
    <name type="scientific">Paxillus involutus ATCC 200175</name>
    <dbReference type="NCBI Taxonomy" id="664439"/>
    <lineage>
        <taxon>Eukaryota</taxon>
        <taxon>Fungi</taxon>
        <taxon>Dikarya</taxon>
        <taxon>Basidiomycota</taxon>
        <taxon>Agaricomycotina</taxon>
        <taxon>Agaricomycetes</taxon>
        <taxon>Agaricomycetidae</taxon>
        <taxon>Boletales</taxon>
        <taxon>Paxilineae</taxon>
        <taxon>Paxillaceae</taxon>
        <taxon>Paxillus</taxon>
    </lineage>
</organism>
<reference evidence="2 3" key="1">
    <citation type="submission" date="2014-06" db="EMBL/GenBank/DDBJ databases">
        <authorList>
            <consortium name="DOE Joint Genome Institute"/>
            <person name="Kuo A."/>
            <person name="Kohler A."/>
            <person name="Nagy L.G."/>
            <person name="Floudas D."/>
            <person name="Copeland A."/>
            <person name="Barry K.W."/>
            <person name="Cichocki N."/>
            <person name="Veneault-Fourrey C."/>
            <person name="LaButti K."/>
            <person name="Lindquist E.A."/>
            <person name="Lipzen A."/>
            <person name="Lundell T."/>
            <person name="Morin E."/>
            <person name="Murat C."/>
            <person name="Sun H."/>
            <person name="Tunlid A."/>
            <person name="Henrissat B."/>
            <person name="Grigoriev I.V."/>
            <person name="Hibbett D.S."/>
            <person name="Martin F."/>
            <person name="Nordberg H.P."/>
            <person name="Cantor M.N."/>
            <person name="Hua S.X."/>
        </authorList>
    </citation>
    <scope>NUCLEOTIDE SEQUENCE [LARGE SCALE GENOMIC DNA]</scope>
    <source>
        <strain evidence="2 3">ATCC 200175</strain>
    </source>
</reference>
<name>A0A0C9T1A1_PAXIN</name>
<evidence type="ECO:0000256" key="1">
    <source>
        <dbReference type="SAM" id="MobiDB-lite"/>
    </source>
</evidence>
<sequence length="254" mass="29163">SAPENSLSSLSPSSPTTAHDTDLDHTLPTCYTFAPPPVYILRPIAANTDAQAYAIICWLNNVYDHCESCYFLGHRRPVKIIETDGRGGIWETDEYHERWSYQCPWGLLHPDSDYTEFNREVYSAFRESSLTRGTSPPYWTVCYMCGAPWQYPDDHECCYYGQSLTKIAFLIWEFRSVRDIVLSYLVSAGAEVPDFHCREDYAKWLGSNADSLQPTLHHIHDLVIAYDVLRRGNVLPQLPLPEVENVVQYCTRTH</sequence>
<dbReference type="HOGENOM" id="CLU_1096481_0_0_1"/>
<feature type="region of interest" description="Disordered" evidence="1">
    <location>
        <begin position="1"/>
        <end position="22"/>
    </location>
</feature>
<feature type="non-terminal residue" evidence="2">
    <location>
        <position position="254"/>
    </location>
</feature>
<proteinExistence type="predicted"/>
<keyword evidence="3" id="KW-1185">Reference proteome</keyword>
<dbReference type="OrthoDB" id="2690203at2759"/>
<reference evidence="3" key="2">
    <citation type="submission" date="2015-01" db="EMBL/GenBank/DDBJ databases">
        <title>Evolutionary Origins and Diversification of the Mycorrhizal Mutualists.</title>
        <authorList>
            <consortium name="DOE Joint Genome Institute"/>
            <consortium name="Mycorrhizal Genomics Consortium"/>
            <person name="Kohler A."/>
            <person name="Kuo A."/>
            <person name="Nagy L.G."/>
            <person name="Floudas D."/>
            <person name="Copeland A."/>
            <person name="Barry K.W."/>
            <person name="Cichocki N."/>
            <person name="Veneault-Fourrey C."/>
            <person name="LaButti K."/>
            <person name="Lindquist E.A."/>
            <person name="Lipzen A."/>
            <person name="Lundell T."/>
            <person name="Morin E."/>
            <person name="Murat C."/>
            <person name="Riley R."/>
            <person name="Ohm R."/>
            <person name="Sun H."/>
            <person name="Tunlid A."/>
            <person name="Henrissat B."/>
            <person name="Grigoriev I.V."/>
            <person name="Hibbett D.S."/>
            <person name="Martin F."/>
        </authorList>
    </citation>
    <scope>NUCLEOTIDE SEQUENCE [LARGE SCALE GENOMIC DNA]</scope>
    <source>
        <strain evidence="3">ATCC 200175</strain>
    </source>
</reference>
<accession>A0A0C9T1A1</accession>
<dbReference type="Proteomes" id="UP000053647">
    <property type="component" value="Unassembled WGS sequence"/>
</dbReference>
<evidence type="ECO:0000313" key="3">
    <source>
        <dbReference type="Proteomes" id="UP000053647"/>
    </source>
</evidence>
<dbReference type="EMBL" id="KN819457">
    <property type="protein sequence ID" value="KIJ09495.1"/>
    <property type="molecule type" value="Genomic_DNA"/>
</dbReference>
<feature type="compositionally biased region" description="Low complexity" evidence="1">
    <location>
        <begin position="1"/>
        <end position="18"/>
    </location>
</feature>
<evidence type="ECO:0000313" key="2">
    <source>
        <dbReference type="EMBL" id="KIJ09495.1"/>
    </source>
</evidence>
<dbReference type="AlphaFoldDB" id="A0A0C9T1A1"/>
<protein>
    <submittedName>
        <fullName evidence="2">Uncharacterized protein</fullName>
    </submittedName>
</protein>
<gene>
    <name evidence="2" type="ORF">PAXINDRAFT_17416</name>
</gene>